<keyword evidence="1" id="KW-0812">Transmembrane</keyword>
<reference evidence="2" key="1">
    <citation type="submission" date="2021-05" db="EMBL/GenBank/DDBJ databases">
        <authorList>
            <person name="Alioto T."/>
            <person name="Alioto T."/>
            <person name="Gomez Garrido J."/>
        </authorList>
    </citation>
    <scope>NUCLEOTIDE SEQUENCE</scope>
</reference>
<feature type="transmembrane region" description="Helical" evidence="1">
    <location>
        <begin position="20"/>
        <end position="37"/>
    </location>
</feature>
<keyword evidence="1" id="KW-0472">Membrane</keyword>
<keyword evidence="1" id="KW-1133">Transmembrane helix</keyword>
<dbReference type="EMBL" id="HBUF01299317">
    <property type="protein sequence ID" value="CAG6690764.1"/>
    <property type="molecule type" value="Transcribed_RNA"/>
</dbReference>
<sequence>MIWYPGSIPVHVRKLESSWWTLYLLISMPYWTHLSIVKDTYLKSGIFSSTLLTVIPALYSPPIFSLLRPNLMKKIGPGWANIGTMCPMCPWETAIGYLSCSRIADG</sequence>
<evidence type="ECO:0000256" key="1">
    <source>
        <dbReference type="SAM" id="Phobius"/>
    </source>
</evidence>
<organism evidence="2">
    <name type="scientific">Cacopsylla melanoneura</name>
    <dbReference type="NCBI Taxonomy" id="428564"/>
    <lineage>
        <taxon>Eukaryota</taxon>
        <taxon>Metazoa</taxon>
        <taxon>Ecdysozoa</taxon>
        <taxon>Arthropoda</taxon>
        <taxon>Hexapoda</taxon>
        <taxon>Insecta</taxon>
        <taxon>Pterygota</taxon>
        <taxon>Neoptera</taxon>
        <taxon>Paraneoptera</taxon>
        <taxon>Hemiptera</taxon>
        <taxon>Sternorrhyncha</taxon>
        <taxon>Psylloidea</taxon>
        <taxon>Psyllidae</taxon>
        <taxon>Psyllinae</taxon>
        <taxon>Cacopsylla</taxon>
    </lineage>
</organism>
<name>A0A8D8YGC1_9HEMI</name>
<dbReference type="AlphaFoldDB" id="A0A8D8YGC1"/>
<feature type="transmembrane region" description="Helical" evidence="1">
    <location>
        <begin position="44"/>
        <end position="64"/>
    </location>
</feature>
<evidence type="ECO:0000313" key="2">
    <source>
        <dbReference type="EMBL" id="CAG6728011.1"/>
    </source>
</evidence>
<proteinExistence type="predicted"/>
<accession>A0A8D8YGC1</accession>
<protein>
    <submittedName>
        <fullName evidence="2">Uncharacterized protein</fullName>
    </submittedName>
</protein>
<dbReference type="EMBL" id="HBUF01375185">
    <property type="protein sequence ID" value="CAG6728011.1"/>
    <property type="molecule type" value="Transcribed_RNA"/>
</dbReference>
<dbReference type="EMBL" id="HBUF01009102">
    <property type="protein sequence ID" value="CAG6607757.1"/>
    <property type="molecule type" value="Transcribed_RNA"/>
</dbReference>